<reference evidence="1" key="1">
    <citation type="submission" date="2021-06" db="EMBL/GenBank/DDBJ databases">
        <authorList>
            <person name="Kallberg Y."/>
            <person name="Tangrot J."/>
            <person name="Rosling A."/>
        </authorList>
    </citation>
    <scope>NUCLEOTIDE SEQUENCE</scope>
    <source>
        <strain evidence="1">MA453B</strain>
    </source>
</reference>
<comment type="caution">
    <text evidence="1">The sequence shown here is derived from an EMBL/GenBank/DDBJ whole genome shotgun (WGS) entry which is preliminary data.</text>
</comment>
<dbReference type="AlphaFoldDB" id="A0A9N9E5X0"/>
<protein>
    <submittedName>
        <fullName evidence="1">6402_t:CDS:1</fullName>
    </submittedName>
</protein>
<proteinExistence type="predicted"/>
<sequence>MNGKQQTKVKSLSLTSKKKLSSSFTLPANISKSNMLNKTNSVSELITSNKTSFGAKYKFCLTEWGRGEPARPEAHLALECSKVENHVRQIYLLCVAHHDGITEKTQAEILLANTKKQSNKQSSISNYFSQKLDSLSEGHEDSERDIDFDPEVDSENLPIALRKQVVIEARI</sequence>
<dbReference type="Proteomes" id="UP000789405">
    <property type="component" value="Unassembled WGS sequence"/>
</dbReference>
<dbReference type="EMBL" id="CAJVPY010006499">
    <property type="protein sequence ID" value="CAG8663869.1"/>
    <property type="molecule type" value="Genomic_DNA"/>
</dbReference>
<evidence type="ECO:0000313" key="1">
    <source>
        <dbReference type="EMBL" id="CAG8663869.1"/>
    </source>
</evidence>
<evidence type="ECO:0000313" key="2">
    <source>
        <dbReference type="Proteomes" id="UP000789405"/>
    </source>
</evidence>
<gene>
    <name evidence="1" type="ORF">DERYTH_LOCUS10857</name>
</gene>
<dbReference type="OrthoDB" id="4951847at2759"/>
<keyword evidence="2" id="KW-1185">Reference proteome</keyword>
<name>A0A9N9E5X0_9GLOM</name>
<organism evidence="1 2">
    <name type="scientific">Dentiscutata erythropus</name>
    <dbReference type="NCBI Taxonomy" id="1348616"/>
    <lineage>
        <taxon>Eukaryota</taxon>
        <taxon>Fungi</taxon>
        <taxon>Fungi incertae sedis</taxon>
        <taxon>Mucoromycota</taxon>
        <taxon>Glomeromycotina</taxon>
        <taxon>Glomeromycetes</taxon>
        <taxon>Diversisporales</taxon>
        <taxon>Gigasporaceae</taxon>
        <taxon>Dentiscutata</taxon>
    </lineage>
</organism>
<accession>A0A9N9E5X0</accession>